<evidence type="ECO:0008006" key="4">
    <source>
        <dbReference type="Google" id="ProtNLM"/>
    </source>
</evidence>
<dbReference type="KEGG" id="pah:Poras_0005"/>
<evidence type="ECO:0000256" key="1">
    <source>
        <dbReference type="SAM" id="SignalP"/>
    </source>
</evidence>
<proteinExistence type="predicted"/>
<dbReference type="InterPro" id="IPR032675">
    <property type="entry name" value="LRR_dom_sf"/>
</dbReference>
<dbReference type="AlphaFoldDB" id="F4KKS6"/>
<dbReference type="EMBL" id="CP002689">
    <property type="protein sequence ID" value="AEE11959.1"/>
    <property type="molecule type" value="Genomic_DNA"/>
</dbReference>
<dbReference type="Gene3D" id="3.80.10.10">
    <property type="entry name" value="Ribonuclease Inhibitor"/>
    <property type="match status" value="2"/>
</dbReference>
<dbReference type="HOGENOM" id="CLU_410416_0_0_10"/>
<organism evidence="2 3">
    <name type="scientific">Porphyromonas asaccharolytica (strain ATCC 25260 / DSM 20707 / BCRC 10618 / CCUG 7834 / JCM 6326 / LMG 13178 / VPI 4198 / B440)</name>
    <name type="common">Bacteroides asaccharolyticus</name>
    <dbReference type="NCBI Taxonomy" id="879243"/>
    <lineage>
        <taxon>Bacteria</taxon>
        <taxon>Pseudomonadati</taxon>
        <taxon>Bacteroidota</taxon>
        <taxon>Bacteroidia</taxon>
        <taxon>Bacteroidales</taxon>
        <taxon>Porphyromonadaceae</taxon>
        <taxon>Porphyromonas</taxon>
    </lineage>
</organism>
<evidence type="ECO:0000313" key="2">
    <source>
        <dbReference type="EMBL" id="AEE11959.1"/>
    </source>
</evidence>
<dbReference type="InterPro" id="IPR026906">
    <property type="entry name" value="LRR_5"/>
</dbReference>
<name>F4KKS6_PORAD</name>
<gene>
    <name evidence="2" type="ordered locus">Poras_0005</name>
</gene>
<dbReference type="PANTHER" id="PTHR45661:SF3">
    <property type="entry name" value="IG-LIKE DOMAIN-CONTAINING PROTEIN"/>
    <property type="match status" value="1"/>
</dbReference>
<feature type="chain" id="PRO_5003316739" description="Leucine-rich repeat domain-containing protein" evidence="1">
    <location>
        <begin position="22"/>
        <end position="676"/>
    </location>
</feature>
<dbReference type="InterPro" id="IPR053139">
    <property type="entry name" value="Surface_bspA-like"/>
</dbReference>
<dbReference type="SUPFAM" id="SSF52058">
    <property type="entry name" value="L domain-like"/>
    <property type="match status" value="2"/>
</dbReference>
<dbReference type="Pfam" id="PF13306">
    <property type="entry name" value="LRR_5"/>
    <property type="match status" value="4"/>
</dbReference>
<dbReference type="OrthoDB" id="1058315at2"/>
<protein>
    <recommendedName>
        <fullName evidence="4">Leucine-rich repeat domain-containing protein</fullName>
    </recommendedName>
</protein>
<feature type="signal peptide" evidence="1">
    <location>
        <begin position="1"/>
        <end position="21"/>
    </location>
</feature>
<dbReference type="STRING" id="879243.Poras_0005"/>
<keyword evidence="3" id="KW-1185">Reference proteome</keyword>
<accession>F4KKS6</accession>
<keyword evidence="1" id="KW-0732">Signal</keyword>
<dbReference type="RefSeq" id="WP_013759697.1">
    <property type="nucleotide sequence ID" value="NC_015501.1"/>
</dbReference>
<dbReference type="Proteomes" id="UP000006545">
    <property type="component" value="Chromosome"/>
</dbReference>
<reference evidence="3" key="1">
    <citation type="submission" date="2011-04" db="EMBL/GenBank/DDBJ databases">
        <title>The complete genome of Porphyromonas asaccharolytica DSM 20707.</title>
        <authorList>
            <person name="Lucas S."/>
            <person name="Han J."/>
            <person name="Lapidus A."/>
            <person name="Bruce D."/>
            <person name="Goodwin L."/>
            <person name="Pitluck S."/>
            <person name="Peters L."/>
            <person name="Kyrpides N."/>
            <person name="Mavromatis K."/>
            <person name="Ivanova N."/>
            <person name="Ovchinnikova G."/>
            <person name="Pagani I."/>
            <person name="Lu M."/>
            <person name="Detter J.C."/>
            <person name="Tapia R."/>
            <person name="Han C."/>
            <person name="Land M."/>
            <person name="Hauser L."/>
            <person name="Markowitz V."/>
            <person name="Cheng J.-F."/>
            <person name="Hugenholtz P."/>
            <person name="Woyke T."/>
            <person name="Wu D."/>
            <person name="Gronow S."/>
            <person name="Wellnitz S."/>
            <person name="Brambilla E."/>
            <person name="Klenk H.-P."/>
            <person name="Eisen J.A."/>
        </authorList>
    </citation>
    <scope>NUCLEOTIDE SEQUENCE [LARGE SCALE GENOMIC DNA]</scope>
    <source>
        <strain evidence="3">ATCC 25260 / DSM 20707 / VPI 4198</strain>
    </source>
</reference>
<dbReference type="eggNOG" id="COG3209">
    <property type="taxonomic scope" value="Bacteria"/>
</dbReference>
<sequence>MQRKITLLSLILCTLAWGLSAQTYPVSSYKLSEDKKTLTEWSGDEETIDLTKDTAFAAVEIIGDGAFRARRDLREVVLPNSCREIQGEAFADCNMLQKISWSDHLESIGEESFLACKNLQSVDFKKVTSIGGSAFSGCAKLKRVTLPKTLEALGEYAFYNCRQLAHFDVEKGCETYFAVSGVLYSDLLGSWYLEQYPRAKTDEEFVIPFTVLGTAARAFDNCKSIKRLYIPQDMSRFNTNAFFNCTGLEEIYSYRSFPPEVIGTDALQGVNVEQCKLYVPEDAIEQYKTADGWKLFKQILPMPQETGVSRMSYIYDGASNTLLSFIGTMPELDMTKDPILSKTEYIADEAIKADKLSNVTLQTLILADGIKELGEAAIWATELRDLKLGDQIEVMKEASISGAKITQLALPASLRSFAPCAIYNAFYLQTITLSEDNPTYEVRDNLLIEKASNSLLFMPNGRQGGRTIHLPSGIRAVSDRAVYNDICVEELILDEGFEEIGVSAFSQCFSLIYLDLPATVKTLKNNALKGNNALATVIIRATTPPEATPRGSAGGYRTEGTFDQLPDNATLYVPKESIEAYKAIPAYAEAFAQIKPLEEAPLPTSCQRPLAPTVQIATADGVLNVTAEGVISIYDLTGTLRSSGSNTLRVIGTTGETLMVVIQGRDTTLVRKVVLR</sequence>
<evidence type="ECO:0000313" key="3">
    <source>
        <dbReference type="Proteomes" id="UP000006545"/>
    </source>
</evidence>
<dbReference type="PANTHER" id="PTHR45661">
    <property type="entry name" value="SURFACE ANTIGEN"/>
    <property type="match status" value="1"/>
</dbReference>